<keyword evidence="3" id="KW-1185">Reference proteome</keyword>
<dbReference type="RefSeq" id="WP_058511971.1">
    <property type="nucleotide sequence ID" value="NZ_LNYY01000021.1"/>
</dbReference>
<dbReference type="Pfam" id="PF12697">
    <property type="entry name" value="Abhydrolase_6"/>
    <property type="match status" value="1"/>
</dbReference>
<organism evidence="2 3">
    <name type="scientific">Legionella steelei</name>
    <dbReference type="NCBI Taxonomy" id="947033"/>
    <lineage>
        <taxon>Bacteria</taxon>
        <taxon>Pseudomonadati</taxon>
        <taxon>Pseudomonadota</taxon>
        <taxon>Gammaproteobacteria</taxon>
        <taxon>Legionellales</taxon>
        <taxon>Legionellaceae</taxon>
        <taxon>Legionella</taxon>
    </lineage>
</organism>
<keyword evidence="2" id="KW-0012">Acyltransferase</keyword>
<proteinExistence type="predicted"/>
<accession>A0A0W0ZCY3</accession>
<name>A0A0W0ZCY3_9GAMM</name>
<evidence type="ECO:0000259" key="1">
    <source>
        <dbReference type="Pfam" id="PF12697"/>
    </source>
</evidence>
<reference evidence="2 3" key="1">
    <citation type="submission" date="2015-11" db="EMBL/GenBank/DDBJ databases">
        <title>Genomic analysis of 38 Legionella species identifies large and diverse effector repertoires.</title>
        <authorList>
            <person name="Burstein D."/>
            <person name="Amaro F."/>
            <person name="Zusman T."/>
            <person name="Lifshitz Z."/>
            <person name="Cohen O."/>
            <person name="Gilbert J.A."/>
            <person name="Pupko T."/>
            <person name="Shuman H.A."/>
            <person name="Segal G."/>
        </authorList>
    </citation>
    <scope>NUCLEOTIDE SEQUENCE [LARGE SCALE GENOMIC DNA]</scope>
    <source>
        <strain evidence="2 3">IMVS3376</strain>
    </source>
</reference>
<dbReference type="InterPro" id="IPR000073">
    <property type="entry name" value="AB_hydrolase_1"/>
</dbReference>
<dbReference type="PANTHER" id="PTHR43194:SF2">
    <property type="entry name" value="PEROXISOMAL MEMBRANE PROTEIN LPX1"/>
    <property type="match status" value="1"/>
</dbReference>
<dbReference type="OrthoDB" id="9796770at2"/>
<dbReference type="AlphaFoldDB" id="A0A0W0ZCY3"/>
<dbReference type="EMBL" id="LNYY01000021">
    <property type="protein sequence ID" value="KTD66935.1"/>
    <property type="molecule type" value="Genomic_DNA"/>
</dbReference>
<dbReference type="STRING" id="947033.Lste_3141"/>
<evidence type="ECO:0000313" key="2">
    <source>
        <dbReference type="EMBL" id="KTD66935.1"/>
    </source>
</evidence>
<dbReference type="InterPro" id="IPR029058">
    <property type="entry name" value="AB_hydrolase_fold"/>
</dbReference>
<keyword evidence="2" id="KW-0378">Hydrolase</keyword>
<evidence type="ECO:0000313" key="3">
    <source>
        <dbReference type="Proteomes" id="UP000054926"/>
    </source>
</evidence>
<dbReference type="PANTHER" id="PTHR43194">
    <property type="entry name" value="HYDROLASE ALPHA/BETA FOLD FAMILY"/>
    <property type="match status" value="1"/>
</dbReference>
<dbReference type="GO" id="GO:0016746">
    <property type="term" value="F:acyltransferase activity"/>
    <property type="evidence" value="ECO:0007669"/>
    <property type="project" value="UniProtKB-KW"/>
</dbReference>
<dbReference type="Gene3D" id="3.40.50.1820">
    <property type="entry name" value="alpha/beta hydrolase"/>
    <property type="match status" value="1"/>
</dbReference>
<protein>
    <submittedName>
        <fullName evidence="2">Hydrolases or acyltransferases (Alpha/beta hydrolase superfamily)</fullName>
    </submittedName>
</protein>
<dbReference type="SUPFAM" id="SSF53474">
    <property type="entry name" value="alpha/beta-Hydrolases"/>
    <property type="match status" value="1"/>
</dbReference>
<keyword evidence="2" id="KW-0808">Transferase</keyword>
<comment type="caution">
    <text evidence="2">The sequence shown here is derived from an EMBL/GenBank/DDBJ whole genome shotgun (WGS) entry which is preliminary data.</text>
</comment>
<sequence length="275" mass="31528">MNQNSIWTKSKARLNRLHRDNNTKYNWLFLPGGPGLGSESLHNLTEILSLPGTLWYLDLPGDGSNNTEDDEKSFSNWSNALIEATNELDNVILVAHSSGGMFALATPELENNLLGLVLMDSAPNASWQSFFMEYVKNHPLEEVEKLQEMYEKNPSNDLLRELTIACAPYVSTSKSLDKIIEMLASLPFNYKSHLWAENNFDRTYQAKWIPEKIPTLIFSGDQDHLTPLILFSQARAFQRQNICIREIKNASHFPWMDNPEQVKQVFVEYCQRLES</sequence>
<dbReference type="InterPro" id="IPR050228">
    <property type="entry name" value="Carboxylesterase_BioH"/>
</dbReference>
<dbReference type="GO" id="GO:0016787">
    <property type="term" value="F:hydrolase activity"/>
    <property type="evidence" value="ECO:0007669"/>
    <property type="project" value="UniProtKB-KW"/>
</dbReference>
<feature type="domain" description="AB hydrolase-1" evidence="1">
    <location>
        <begin position="28"/>
        <end position="262"/>
    </location>
</feature>
<dbReference type="PATRIC" id="fig|947033.5.peg.3339"/>
<gene>
    <name evidence="2" type="ORF">Lste_3141</name>
</gene>
<dbReference type="Proteomes" id="UP000054926">
    <property type="component" value="Unassembled WGS sequence"/>
</dbReference>